<comment type="caution">
    <text evidence="1">The sequence shown here is derived from an EMBL/GenBank/DDBJ whole genome shotgun (WGS) entry which is preliminary data.</text>
</comment>
<evidence type="ECO:0008006" key="3">
    <source>
        <dbReference type="Google" id="ProtNLM"/>
    </source>
</evidence>
<evidence type="ECO:0000313" key="2">
    <source>
        <dbReference type="Proteomes" id="UP000292262"/>
    </source>
</evidence>
<dbReference type="Proteomes" id="UP000292262">
    <property type="component" value="Unassembled WGS sequence"/>
</dbReference>
<sequence length="131" mass="14954">MKKDIEIPVVKDVYVAVVHEWNAEFLSQDWNAYLINDKEIPIEGVLVVTKGYQGDRKTSLLRHGLGTVAAKSAAKIEVIQEELLAFTNEFTVTFFAEGKLYDKKYIFRKHSINENAMQELPVLDQRGVLVK</sequence>
<keyword evidence="2" id="KW-1185">Reference proteome</keyword>
<reference evidence="1 2" key="1">
    <citation type="submission" date="2019-02" db="EMBL/GenBank/DDBJ databases">
        <title>Genomic Encyclopedia of Type Strains, Phase IV (KMG-IV): sequencing the most valuable type-strain genomes for metagenomic binning, comparative biology and taxonomic classification.</title>
        <authorList>
            <person name="Goeker M."/>
        </authorList>
    </citation>
    <scope>NUCLEOTIDE SEQUENCE [LARGE SCALE GENOMIC DNA]</scope>
    <source>
        <strain evidence="1 2">DSM 17196</strain>
    </source>
</reference>
<dbReference type="OrthoDB" id="953239at2"/>
<proteinExistence type="predicted"/>
<dbReference type="AlphaFoldDB" id="A0A4Q7PFD5"/>
<protein>
    <recommendedName>
        <fullName evidence="3">Phenylalanyl-tRNA synthetase subunit alpha</fullName>
    </recommendedName>
</protein>
<name>A0A4Q7PFD5_9FLAO</name>
<dbReference type="RefSeq" id="WP_130285057.1">
    <property type="nucleotide sequence ID" value="NZ_SGXE01000001.1"/>
</dbReference>
<dbReference type="EMBL" id="SGXE01000001">
    <property type="protein sequence ID" value="RZS99203.1"/>
    <property type="molecule type" value="Genomic_DNA"/>
</dbReference>
<accession>A0A4Q7PFD5</accession>
<gene>
    <name evidence="1" type="ORF">EV197_0412</name>
</gene>
<evidence type="ECO:0000313" key="1">
    <source>
        <dbReference type="EMBL" id="RZS99203.1"/>
    </source>
</evidence>
<organism evidence="1 2">
    <name type="scientific">Aquimarina brevivitae</name>
    <dbReference type="NCBI Taxonomy" id="323412"/>
    <lineage>
        <taxon>Bacteria</taxon>
        <taxon>Pseudomonadati</taxon>
        <taxon>Bacteroidota</taxon>
        <taxon>Flavobacteriia</taxon>
        <taxon>Flavobacteriales</taxon>
        <taxon>Flavobacteriaceae</taxon>
        <taxon>Aquimarina</taxon>
    </lineage>
</organism>